<dbReference type="AlphaFoldDB" id="A0A3E1RAK2"/>
<dbReference type="Proteomes" id="UP000260665">
    <property type="component" value="Unassembled WGS sequence"/>
</dbReference>
<dbReference type="EMBL" id="QFZK01000008">
    <property type="protein sequence ID" value="RFO96388.1"/>
    <property type="molecule type" value="Genomic_DNA"/>
</dbReference>
<dbReference type="OrthoDB" id="8909281at2"/>
<accession>A0A3E1RAK2</accession>
<protein>
    <submittedName>
        <fullName evidence="1">Uncharacterized protein</fullName>
    </submittedName>
</protein>
<reference evidence="1 2" key="1">
    <citation type="submission" date="2018-05" db="EMBL/GenBank/DDBJ databases">
        <title>Rhodoferax soyangensis sp.nov., isolated from an oligotrophic freshwater lake.</title>
        <authorList>
            <person name="Park M."/>
        </authorList>
    </citation>
    <scope>NUCLEOTIDE SEQUENCE [LARGE SCALE GENOMIC DNA]</scope>
    <source>
        <strain evidence="1 2">IMCC26218</strain>
    </source>
</reference>
<evidence type="ECO:0000313" key="1">
    <source>
        <dbReference type="EMBL" id="RFO96388.1"/>
    </source>
</evidence>
<name>A0A3E1RAK2_9BURK</name>
<dbReference type="RefSeq" id="WP_117178189.1">
    <property type="nucleotide sequence ID" value="NZ_QFZK01000008.1"/>
</dbReference>
<gene>
    <name evidence="1" type="ORF">DIC66_13870</name>
</gene>
<organism evidence="1 2">
    <name type="scientific">Rhodoferax lacus</name>
    <dbReference type="NCBI Taxonomy" id="2184758"/>
    <lineage>
        <taxon>Bacteria</taxon>
        <taxon>Pseudomonadati</taxon>
        <taxon>Pseudomonadota</taxon>
        <taxon>Betaproteobacteria</taxon>
        <taxon>Burkholderiales</taxon>
        <taxon>Comamonadaceae</taxon>
        <taxon>Rhodoferax</taxon>
    </lineage>
</organism>
<sequence>MSYKKQSAVHKSEKRAINQMKIWNGGVEINTGLSPIQDVRFLCAAIKYAYMFESPLGELNIERNWSAAFTLTCMEIDALLGQNKRGFCWRQLDIEDGQPHWYWSLGQDYDHQVMVTDIAAQPSVVIVKSALDPKDELRNAVRALVETGKRRATFFSQNASNAGAMQ</sequence>
<proteinExistence type="predicted"/>
<comment type="caution">
    <text evidence="1">The sequence shown here is derived from an EMBL/GenBank/DDBJ whole genome shotgun (WGS) entry which is preliminary data.</text>
</comment>
<keyword evidence="2" id="KW-1185">Reference proteome</keyword>
<evidence type="ECO:0000313" key="2">
    <source>
        <dbReference type="Proteomes" id="UP000260665"/>
    </source>
</evidence>